<evidence type="ECO:0000259" key="1">
    <source>
        <dbReference type="SMART" id="SM00974"/>
    </source>
</evidence>
<accession>A0A8S5NK16</accession>
<name>A0A8S5NK16_9CAUD</name>
<sequence>MLYLIESGNYVKIGYAKDIDKRMLQYATHNPNFSLVDATYGELSDEKDLHRILKPYRYINEWYYFNKEVALVWLDYVKKQEPKMCAYDYSGCGGRTEGWKPSILYEIAEEWEEKLNDCKK</sequence>
<protein>
    <recommendedName>
        <fullName evidence="1">Bacteriophage T5 Orf172 DNA-binding domain-containing protein</fullName>
    </recommendedName>
</protein>
<feature type="domain" description="Bacteriophage T5 Orf172 DNA-binding" evidence="1">
    <location>
        <begin position="5"/>
        <end position="77"/>
    </location>
</feature>
<dbReference type="Pfam" id="PF13455">
    <property type="entry name" value="MUG113"/>
    <property type="match status" value="1"/>
</dbReference>
<dbReference type="EMBL" id="BK015177">
    <property type="protein sequence ID" value="DAD94560.1"/>
    <property type="molecule type" value="Genomic_DNA"/>
</dbReference>
<dbReference type="InterPro" id="IPR018306">
    <property type="entry name" value="Phage_T5_Orf172_DNA-bd"/>
</dbReference>
<organism evidence="2">
    <name type="scientific">Siphoviridae sp. ctREU2</name>
    <dbReference type="NCBI Taxonomy" id="2826333"/>
    <lineage>
        <taxon>Viruses</taxon>
        <taxon>Duplodnaviria</taxon>
        <taxon>Heunggongvirae</taxon>
        <taxon>Uroviricota</taxon>
        <taxon>Caudoviricetes</taxon>
    </lineage>
</organism>
<proteinExistence type="predicted"/>
<reference evidence="2" key="1">
    <citation type="journal article" date="2021" name="Proc. Natl. Acad. Sci. U.S.A.">
        <title>A Catalog of Tens of Thousands of Viruses from Human Metagenomes Reveals Hidden Associations with Chronic Diseases.</title>
        <authorList>
            <person name="Tisza M.J."/>
            <person name="Buck C.B."/>
        </authorList>
    </citation>
    <scope>NUCLEOTIDE SEQUENCE</scope>
    <source>
        <strain evidence="2">CtREU2</strain>
    </source>
</reference>
<dbReference type="SMART" id="SM00974">
    <property type="entry name" value="T5orf172"/>
    <property type="match status" value="1"/>
</dbReference>
<evidence type="ECO:0000313" key="2">
    <source>
        <dbReference type="EMBL" id="DAD94560.1"/>
    </source>
</evidence>